<dbReference type="Pfam" id="PF00392">
    <property type="entry name" value="GntR"/>
    <property type="match status" value="1"/>
</dbReference>
<dbReference type="eggNOG" id="COG2186">
    <property type="taxonomic scope" value="Bacteria"/>
</dbReference>
<dbReference type="STRING" id="1386089.N865_06745"/>
<keyword evidence="7" id="KW-1185">Reference proteome</keyword>
<comment type="caution">
    <text evidence="6">The sequence shown here is derived from an EMBL/GenBank/DDBJ whole genome shotgun (WGS) entry which is preliminary data.</text>
</comment>
<dbReference type="SUPFAM" id="SSF48008">
    <property type="entry name" value="GntR ligand-binding domain-like"/>
    <property type="match status" value="1"/>
</dbReference>
<gene>
    <name evidence="6" type="ORF">N865_06745</name>
</gene>
<evidence type="ECO:0000256" key="4">
    <source>
        <dbReference type="SAM" id="MobiDB-lite"/>
    </source>
</evidence>
<dbReference type="SMART" id="SM00895">
    <property type="entry name" value="FCD"/>
    <property type="match status" value="1"/>
</dbReference>
<dbReference type="GO" id="GO:0003700">
    <property type="term" value="F:DNA-binding transcription factor activity"/>
    <property type="evidence" value="ECO:0007669"/>
    <property type="project" value="InterPro"/>
</dbReference>
<keyword evidence="2" id="KW-0238">DNA-binding</keyword>
<dbReference type="EMBL" id="AWSA01000012">
    <property type="protein sequence ID" value="EWT02284.1"/>
    <property type="molecule type" value="Genomic_DNA"/>
</dbReference>
<dbReference type="InterPro" id="IPR011711">
    <property type="entry name" value="GntR_C"/>
</dbReference>
<sequence length="259" mass="27679">MSSDAQSPDARPEEPSATSSSRPGPPLGKHATLLDRLGADLVGGSLPSGAVLSIEQLERRYGVSRSIVREALKVLESMGVTESRRRVGVTVRPEADWDALNPLIVRWRLAGPGRAQELQALSELRRGIEPVAAGLAATRADSEAQDALAAAAAAMSTTGRRGDLETYLRHDALFHRTLLTASGNPMLARFGGLVEEVLAGRTHHHLMPDEPNPDAIRWHREVAEAIADRDAAAAEHAMRQIVDEAQGAMADQFSAPEGS</sequence>
<dbReference type="OrthoDB" id="3523737at2"/>
<dbReference type="PANTHER" id="PTHR43537">
    <property type="entry name" value="TRANSCRIPTIONAL REGULATOR, GNTR FAMILY"/>
    <property type="match status" value="1"/>
</dbReference>
<dbReference type="SMART" id="SM00345">
    <property type="entry name" value="HTH_GNTR"/>
    <property type="match status" value="1"/>
</dbReference>
<feature type="domain" description="HTH gntR-type" evidence="5">
    <location>
        <begin position="27"/>
        <end position="94"/>
    </location>
</feature>
<accession>W9GEI1</accession>
<dbReference type="Pfam" id="PF07729">
    <property type="entry name" value="FCD"/>
    <property type="match status" value="1"/>
</dbReference>
<dbReference type="InterPro" id="IPR036388">
    <property type="entry name" value="WH-like_DNA-bd_sf"/>
</dbReference>
<proteinExistence type="predicted"/>
<feature type="region of interest" description="Disordered" evidence="4">
    <location>
        <begin position="1"/>
        <end position="31"/>
    </location>
</feature>
<dbReference type="InterPro" id="IPR000524">
    <property type="entry name" value="Tscrpt_reg_HTH_GntR"/>
</dbReference>
<dbReference type="PANTHER" id="PTHR43537:SF44">
    <property type="entry name" value="GNTR FAMILY REGULATORY PROTEIN"/>
    <property type="match status" value="1"/>
</dbReference>
<dbReference type="AlphaFoldDB" id="W9GEI1"/>
<keyword evidence="1" id="KW-0805">Transcription regulation</keyword>
<keyword evidence="3" id="KW-0804">Transcription</keyword>
<name>W9GEI1_9MICO</name>
<protein>
    <submittedName>
        <fullName evidence="6">GntR family transcriptional regulator</fullName>
    </submittedName>
</protein>
<dbReference type="Gene3D" id="1.10.10.10">
    <property type="entry name" value="Winged helix-like DNA-binding domain superfamily/Winged helix DNA-binding domain"/>
    <property type="match status" value="1"/>
</dbReference>
<evidence type="ECO:0000313" key="7">
    <source>
        <dbReference type="Proteomes" id="UP000019489"/>
    </source>
</evidence>
<dbReference type="GO" id="GO:0003677">
    <property type="term" value="F:DNA binding"/>
    <property type="evidence" value="ECO:0007669"/>
    <property type="project" value="UniProtKB-KW"/>
</dbReference>
<dbReference type="PROSITE" id="PS50949">
    <property type="entry name" value="HTH_GNTR"/>
    <property type="match status" value="1"/>
</dbReference>
<dbReference type="CDD" id="cd07377">
    <property type="entry name" value="WHTH_GntR"/>
    <property type="match status" value="1"/>
</dbReference>
<dbReference type="InterPro" id="IPR036390">
    <property type="entry name" value="WH_DNA-bd_sf"/>
</dbReference>
<dbReference type="SUPFAM" id="SSF46785">
    <property type="entry name" value="Winged helix' DNA-binding domain"/>
    <property type="match status" value="1"/>
</dbReference>
<evidence type="ECO:0000256" key="3">
    <source>
        <dbReference type="ARBA" id="ARBA00023163"/>
    </source>
</evidence>
<dbReference type="RefSeq" id="WP_084328035.1">
    <property type="nucleotide sequence ID" value="NZ_AWSA01000012.1"/>
</dbReference>
<evidence type="ECO:0000256" key="1">
    <source>
        <dbReference type="ARBA" id="ARBA00023015"/>
    </source>
</evidence>
<dbReference type="PATRIC" id="fig|1386089.3.peg.1476"/>
<dbReference type="InterPro" id="IPR008920">
    <property type="entry name" value="TF_FadR/GntR_C"/>
</dbReference>
<dbReference type="Gene3D" id="1.20.120.530">
    <property type="entry name" value="GntR ligand-binding domain-like"/>
    <property type="match status" value="1"/>
</dbReference>
<evidence type="ECO:0000259" key="5">
    <source>
        <dbReference type="PROSITE" id="PS50949"/>
    </source>
</evidence>
<evidence type="ECO:0000313" key="6">
    <source>
        <dbReference type="EMBL" id="EWT02284.1"/>
    </source>
</evidence>
<organism evidence="6 7">
    <name type="scientific">Intrasporangium oryzae NRRL B-24470</name>
    <dbReference type="NCBI Taxonomy" id="1386089"/>
    <lineage>
        <taxon>Bacteria</taxon>
        <taxon>Bacillati</taxon>
        <taxon>Actinomycetota</taxon>
        <taxon>Actinomycetes</taxon>
        <taxon>Micrococcales</taxon>
        <taxon>Intrasporangiaceae</taxon>
        <taxon>Intrasporangium</taxon>
    </lineage>
</organism>
<evidence type="ECO:0000256" key="2">
    <source>
        <dbReference type="ARBA" id="ARBA00023125"/>
    </source>
</evidence>
<reference evidence="6 7" key="1">
    <citation type="submission" date="2013-08" db="EMBL/GenBank/DDBJ databases">
        <title>Intrasporangium oryzae NRRL B-24470.</title>
        <authorList>
            <person name="Liu H."/>
            <person name="Wang G."/>
        </authorList>
    </citation>
    <scope>NUCLEOTIDE SEQUENCE [LARGE SCALE GENOMIC DNA]</scope>
    <source>
        <strain evidence="6 7">NRRL B-24470</strain>
    </source>
</reference>
<dbReference type="Proteomes" id="UP000019489">
    <property type="component" value="Unassembled WGS sequence"/>
</dbReference>